<dbReference type="SFLD" id="SFLDG01067">
    <property type="entry name" value="SPASM/twitch_domain_containing"/>
    <property type="match status" value="1"/>
</dbReference>
<accession>A0A6P1XY11</accession>
<keyword evidence="5" id="KW-0408">Iron</keyword>
<comment type="cofactor">
    <cofactor evidence="1">
        <name>[4Fe-4S] cluster</name>
        <dbReference type="ChEBI" id="CHEBI:49883"/>
    </cofactor>
</comment>
<dbReference type="SFLD" id="SFLDS00029">
    <property type="entry name" value="Radical_SAM"/>
    <property type="match status" value="1"/>
</dbReference>
<dbReference type="SUPFAM" id="SSF102114">
    <property type="entry name" value="Radical SAM enzymes"/>
    <property type="match status" value="1"/>
</dbReference>
<evidence type="ECO:0000256" key="6">
    <source>
        <dbReference type="ARBA" id="ARBA00023014"/>
    </source>
</evidence>
<evidence type="ECO:0000313" key="11">
    <source>
        <dbReference type="Proteomes" id="UP000464374"/>
    </source>
</evidence>
<evidence type="ECO:0000256" key="5">
    <source>
        <dbReference type="ARBA" id="ARBA00023004"/>
    </source>
</evidence>
<protein>
    <recommendedName>
        <fullName evidence="8">S-adenosylmethionine-dependent nucleotide dehydratase</fullName>
    </recommendedName>
</protein>
<keyword evidence="7" id="KW-0051">Antiviral defense</keyword>
<dbReference type="AlphaFoldDB" id="A0A6P1XY11"/>
<keyword evidence="6" id="KW-0411">Iron-sulfur</keyword>
<dbReference type="Gene3D" id="3.20.20.70">
    <property type="entry name" value="Aldolase class I"/>
    <property type="match status" value="1"/>
</dbReference>
<dbReference type="PROSITE" id="PS51918">
    <property type="entry name" value="RADICAL_SAM"/>
    <property type="match status" value="1"/>
</dbReference>
<name>A0A6P1XY11_9SPIR</name>
<dbReference type="CDD" id="cd01335">
    <property type="entry name" value="Radical_SAM"/>
    <property type="match status" value="1"/>
</dbReference>
<dbReference type="RefSeq" id="WP_162662278.1">
    <property type="nucleotide sequence ID" value="NZ_CP048020.1"/>
</dbReference>
<reference evidence="10 11" key="1">
    <citation type="submission" date="2020-01" db="EMBL/GenBank/DDBJ databases">
        <title>Complete genome sequence of a human oral phylogroup 1 Treponema sp. strain ATCC 700766, originally isolated from periodontitis dental plaque.</title>
        <authorList>
            <person name="Chan Y."/>
            <person name="Huo Y.-B."/>
            <person name="Yu X.-L."/>
            <person name="Zeng H."/>
            <person name="Leung W.-K."/>
            <person name="Watt R.M."/>
        </authorList>
    </citation>
    <scope>NUCLEOTIDE SEQUENCE [LARGE SCALE GENOMIC DNA]</scope>
    <source>
        <strain evidence="10 11">OMZ 804</strain>
    </source>
</reference>
<evidence type="ECO:0000256" key="1">
    <source>
        <dbReference type="ARBA" id="ARBA00001966"/>
    </source>
</evidence>
<dbReference type="GO" id="GO:0051539">
    <property type="term" value="F:4 iron, 4 sulfur cluster binding"/>
    <property type="evidence" value="ECO:0007669"/>
    <property type="project" value="UniProtKB-KW"/>
</dbReference>
<dbReference type="GO" id="GO:0051607">
    <property type="term" value="P:defense response to virus"/>
    <property type="evidence" value="ECO:0007669"/>
    <property type="project" value="UniProtKB-KW"/>
</dbReference>
<keyword evidence="3" id="KW-0949">S-adenosyl-L-methionine</keyword>
<evidence type="ECO:0000256" key="8">
    <source>
        <dbReference type="ARBA" id="ARBA00039667"/>
    </source>
</evidence>
<evidence type="ECO:0000259" key="9">
    <source>
        <dbReference type="PROSITE" id="PS51918"/>
    </source>
</evidence>
<evidence type="ECO:0000256" key="2">
    <source>
        <dbReference type="ARBA" id="ARBA00022485"/>
    </source>
</evidence>
<proteinExistence type="predicted"/>
<feature type="domain" description="Radical SAM core" evidence="9">
    <location>
        <begin position="1"/>
        <end position="215"/>
    </location>
</feature>
<evidence type="ECO:0000256" key="4">
    <source>
        <dbReference type="ARBA" id="ARBA00022723"/>
    </source>
</evidence>
<dbReference type="PANTHER" id="PTHR21339:SF0">
    <property type="entry name" value="S-ADENOSYLMETHIONINE-DEPENDENT NUCLEOTIDE DEHYDRATASE RSAD2"/>
    <property type="match status" value="1"/>
</dbReference>
<dbReference type="Proteomes" id="UP000464374">
    <property type="component" value="Chromosome"/>
</dbReference>
<dbReference type="EMBL" id="CP048020">
    <property type="protein sequence ID" value="QHX42416.1"/>
    <property type="molecule type" value="Genomic_DNA"/>
</dbReference>
<dbReference type="GO" id="GO:0046872">
    <property type="term" value="F:metal ion binding"/>
    <property type="evidence" value="ECO:0007669"/>
    <property type="project" value="UniProtKB-KW"/>
</dbReference>
<dbReference type="InterPro" id="IPR051196">
    <property type="entry name" value="RSAD2/Viperin_antiviral"/>
</dbReference>
<keyword evidence="4" id="KW-0479">Metal-binding</keyword>
<dbReference type="InterPro" id="IPR007197">
    <property type="entry name" value="rSAM"/>
</dbReference>
<dbReference type="NCBIfam" id="NF038283">
    <property type="entry name" value="viperin_w_prok"/>
    <property type="match status" value="1"/>
</dbReference>
<dbReference type="InterPro" id="IPR013785">
    <property type="entry name" value="Aldolase_TIM"/>
</dbReference>
<dbReference type="PANTHER" id="PTHR21339">
    <property type="entry name" value="RADICAL S-ADENOSYL METHIONINE DOMAIN-CONTAINING PROTEIN 2"/>
    <property type="match status" value="1"/>
</dbReference>
<organism evidence="10 11">
    <name type="scientific">Treponema vincentii</name>
    <dbReference type="NCBI Taxonomy" id="69710"/>
    <lineage>
        <taxon>Bacteria</taxon>
        <taxon>Pseudomonadati</taxon>
        <taxon>Spirochaetota</taxon>
        <taxon>Spirochaetia</taxon>
        <taxon>Spirochaetales</taxon>
        <taxon>Treponemataceae</taxon>
        <taxon>Treponema</taxon>
    </lineage>
</organism>
<keyword evidence="2" id="KW-0004">4Fe-4S</keyword>
<sequence length="277" mass="31331">MQTTHCLTVNWHFTAACNFKCRYCFMHNSLSLTRKDYMVVLKKLTGSFQRINFVGGEPTVSPLLIPLVRDAYHAGFDCSIVTNGFNLIHNAQQFEAIYPLLSCIGISVDSLDKRTNAAIGRCCKGHVITRSEYEQLCAAIKSHGIRLKINTVVSKLNVHEDFTHFYEAVQPDRIKLFQVLKPNTQLKNDYEDLLITKADFNSFVLRHKTAGSFGENIVAEDNEAMTNAYYILDSECRFIDNKTGKKSPSLADEGMTVEQALSYIEVDTAKYQARYIA</sequence>
<dbReference type="InterPro" id="IPR058240">
    <property type="entry name" value="rSAM_sf"/>
</dbReference>
<evidence type="ECO:0000313" key="10">
    <source>
        <dbReference type="EMBL" id="QHX42416.1"/>
    </source>
</evidence>
<dbReference type="Pfam" id="PF04055">
    <property type="entry name" value="Radical_SAM"/>
    <property type="match status" value="1"/>
</dbReference>
<evidence type="ECO:0000256" key="3">
    <source>
        <dbReference type="ARBA" id="ARBA00022691"/>
    </source>
</evidence>
<gene>
    <name evidence="10" type="ORF">GWP43_01955</name>
</gene>
<dbReference type="GO" id="GO:0003824">
    <property type="term" value="F:catalytic activity"/>
    <property type="evidence" value="ECO:0007669"/>
    <property type="project" value="InterPro"/>
</dbReference>
<dbReference type="KEGG" id="trz:GWP43_01955"/>
<evidence type="ECO:0000256" key="7">
    <source>
        <dbReference type="ARBA" id="ARBA00023118"/>
    </source>
</evidence>